<proteinExistence type="predicted"/>
<organism evidence="2 3">
    <name type="scientific">Cordyceps javanica</name>
    <dbReference type="NCBI Taxonomy" id="43265"/>
    <lineage>
        <taxon>Eukaryota</taxon>
        <taxon>Fungi</taxon>
        <taxon>Dikarya</taxon>
        <taxon>Ascomycota</taxon>
        <taxon>Pezizomycotina</taxon>
        <taxon>Sordariomycetes</taxon>
        <taxon>Hypocreomycetidae</taxon>
        <taxon>Hypocreales</taxon>
        <taxon>Cordycipitaceae</taxon>
        <taxon>Cordyceps</taxon>
    </lineage>
</organism>
<reference evidence="2 3" key="1">
    <citation type="journal article" date="2019" name="Appl. Microbiol. Biotechnol.">
        <title>Genome sequence of Isaria javanica and comparative genome analysis insights into family S53 peptidase evolution in fungal entomopathogens.</title>
        <authorList>
            <person name="Lin R."/>
            <person name="Zhang X."/>
            <person name="Xin B."/>
            <person name="Zou M."/>
            <person name="Gao Y."/>
            <person name="Qin F."/>
            <person name="Hu Q."/>
            <person name="Xie B."/>
            <person name="Cheng X."/>
        </authorList>
    </citation>
    <scope>NUCLEOTIDE SEQUENCE [LARGE SCALE GENOMIC DNA]</scope>
    <source>
        <strain evidence="2 3">IJ1G</strain>
    </source>
</reference>
<evidence type="ECO:0000256" key="1">
    <source>
        <dbReference type="SAM" id="MobiDB-lite"/>
    </source>
</evidence>
<dbReference type="AlphaFoldDB" id="A0A545UVM7"/>
<accession>A0A545UVM7</accession>
<dbReference type="EMBL" id="SPUK01000012">
    <property type="protein sequence ID" value="TQV93519.1"/>
    <property type="molecule type" value="Genomic_DNA"/>
</dbReference>
<feature type="region of interest" description="Disordered" evidence="1">
    <location>
        <begin position="1"/>
        <end position="26"/>
    </location>
</feature>
<gene>
    <name evidence="2" type="ORF">IF1G_08097</name>
</gene>
<protein>
    <submittedName>
        <fullName evidence="2">Uncharacterized protein</fullName>
    </submittedName>
</protein>
<comment type="caution">
    <text evidence="2">The sequence shown here is derived from an EMBL/GenBank/DDBJ whole genome shotgun (WGS) entry which is preliminary data.</text>
</comment>
<evidence type="ECO:0000313" key="3">
    <source>
        <dbReference type="Proteomes" id="UP000315783"/>
    </source>
</evidence>
<keyword evidence="3" id="KW-1185">Reference proteome</keyword>
<sequence length="71" mass="8094">MHSTMLARRNAHRPIHSTKQTHNGRDLCVGPTTRLAQYSLIHTFFVHFAPPPLEYAPSMLPLTVQAEQLEM</sequence>
<dbReference type="Proteomes" id="UP000315783">
    <property type="component" value="Unassembled WGS sequence"/>
</dbReference>
<evidence type="ECO:0000313" key="2">
    <source>
        <dbReference type="EMBL" id="TQV93519.1"/>
    </source>
</evidence>
<name>A0A545UVM7_9HYPO</name>